<proteinExistence type="predicted"/>
<dbReference type="EMBL" id="JAGFBS010000033">
    <property type="protein sequence ID" value="KAG6371596.1"/>
    <property type="molecule type" value="Genomic_DNA"/>
</dbReference>
<gene>
    <name evidence="1" type="ORF">JVT61DRAFT_9306</name>
</gene>
<reference evidence="1" key="1">
    <citation type="submission" date="2021-03" db="EMBL/GenBank/DDBJ databases">
        <title>Evolutionary innovations through gain and loss of genes in the ectomycorrhizal Boletales.</title>
        <authorList>
            <person name="Wu G."/>
            <person name="Miyauchi S."/>
            <person name="Morin E."/>
            <person name="Yang Z.-L."/>
            <person name="Xu J."/>
            <person name="Martin F.M."/>
        </authorList>
    </citation>
    <scope>NUCLEOTIDE SEQUENCE</scope>
    <source>
        <strain evidence="1">BR01</strain>
    </source>
</reference>
<dbReference type="Proteomes" id="UP000683000">
    <property type="component" value="Unassembled WGS sequence"/>
</dbReference>
<dbReference type="OrthoDB" id="3226064at2759"/>
<name>A0A8I3A593_9AGAM</name>
<evidence type="ECO:0000313" key="2">
    <source>
        <dbReference type="Proteomes" id="UP000683000"/>
    </source>
</evidence>
<dbReference type="AlphaFoldDB" id="A0A8I3A593"/>
<evidence type="ECO:0008006" key="3">
    <source>
        <dbReference type="Google" id="ProtNLM"/>
    </source>
</evidence>
<comment type="caution">
    <text evidence="1">The sequence shown here is derived from an EMBL/GenBank/DDBJ whole genome shotgun (WGS) entry which is preliminary data.</text>
</comment>
<organism evidence="1 2">
    <name type="scientific">Boletus reticuloceps</name>
    <dbReference type="NCBI Taxonomy" id="495285"/>
    <lineage>
        <taxon>Eukaryota</taxon>
        <taxon>Fungi</taxon>
        <taxon>Dikarya</taxon>
        <taxon>Basidiomycota</taxon>
        <taxon>Agaricomycotina</taxon>
        <taxon>Agaricomycetes</taxon>
        <taxon>Agaricomycetidae</taxon>
        <taxon>Boletales</taxon>
        <taxon>Boletineae</taxon>
        <taxon>Boletaceae</taxon>
        <taxon>Boletoideae</taxon>
        <taxon>Boletus</taxon>
    </lineage>
</organism>
<keyword evidence="2" id="KW-1185">Reference proteome</keyword>
<dbReference type="SUPFAM" id="SSF81383">
    <property type="entry name" value="F-box domain"/>
    <property type="match status" value="1"/>
</dbReference>
<dbReference type="InterPro" id="IPR036047">
    <property type="entry name" value="F-box-like_dom_sf"/>
</dbReference>
<protein>
    <recommendedName>
        <fullName evidence="3">F-box domain-containing protein</fullName>
    </recommendedName>
</protein>
<sequence length="454" mass="51457">MSASSVGFWSVPTEIAEQALVLCHPRDIASFAQTCRAAWSLTNDAADQYLWRHLFLLFPFDDPRKTRQGFREDIQFDWRTELQHRVRAELIARSGQPTSEDLHAALVTLLDVARSAPPVMQGCEFVPSFSLLWVTDVLTSTNMLQAPYFTQRPTCQKLARLRSYLALTLDKYDDEEGKSRMKSMRTRSRCRVYDLSQYNRDNDWGPFMRKTGEVDWSHIECIVNVITCNLMDHTRHFGDTRPPCSLEATRAYSAPHANALALHDWAGVEGNWRRIVSFMDYRDLFAFNFSTRGHVDIAQGRSIFEDPQFSEATRLIELKLHLTSPDAVPKYYTLDRFPQSEDTKYPTLYFSGSSHGIQGREATIVGSVYMGNDGVVRWRFVSLLFSEGVQIGGIASAMGVVGAWAGAHRERGRSPNIYNGNTDLHSESACLSGDPAGPFWLGKYQMVTQPLSEH</sequence>
<evidence type="ECO:0000313" key="1">
    <source>
        <dbReference type="EMBL" id="KAG6371596.1"/>
    </source>
</evidence>
<accession>A0A8I3A593</accession>